<dbReference type="PANTHER" id="PTHR33164:SF13">
    <property type="entry name" value="4-HYDROXYPHENYLACETATE CATABOLISM PROTEIN"/>
    <property type="match status" value="1"/>
</dbReference>
<reference evidence="6 7" key="1">
    <citation type="submission" date="2020-07" db="EMBL/GenBank/DDBJ databases">
        <title>Pusillimonas sp. nov., isolated from poultry manure in Taiwan.</title>
        <authorList>
            <person name="Lin S.-Y."/>
            <person name="Tang Y.-S."/>
            <person name="Young C.-C."/>
        </authorList>
    </citation>
    <scope>NUCLEOTIDE SEQUENCE [LARGE SCALE GENOMIC DNA]</scope>
    <source>
        <strain evidence="6 7">CC-YST705</strain>
    </source>
</reference>
<dbReference type="InterPro" id="IPR036390">
    <property type="entry name" value="WH_DNA-bd_sf"/>
</dbReference>
<keyword evidence="7" id="KW-1185">Reference proteome</keyword>
<gene>
    <name evidence="6" type="primary">hpaR</name>
    <name evidence="6" type="ORF">H0484_08685</name>
</gene>
<evidence type="ECO:0000256" key="3">
    <source>
        <dbReference type="ARBA" id="ARBA00023163"/>
    </source>
</evidence>
<keyword evidence="2" id="KW-0238">DNA-binding</keyword>
<dbReference type="SMART" id="SM00347">
    <property type="entry name" value="HTH_MARR"/>
    <property type="match status" value="1"/>
</dbReference>
<organism evidence="6 7">
    <name type="scientific">Mesopusillimonas faecipullorum</name>
    <dbReference type="NCBI Taxonomy" id="2755040"/>
    <lineage>
        <taxon>Bacteria</taxon>
        <taxon>Pseudomonadati</taxon>
        <taxon>Pseudomonadota</taxon>
        <taxon>Betaproteobacteria</taxon>
        <taxon>Burkholderiales</taxon>
        <taxon>Alcaligenaceae</taxon>
        <taxon>Mesopusillimonas</taxon>
    </lineage>
</organism>
<name>A0ABS8CCU4_9BURK</name>
<dbReference type="InterPro" id="IPR000835">
    <property type="entry name" value="HTH_MarR-typ"/>
</dbReference>
<dbReference type="RefSeq" id="WP_226954193.1">
    <property type="nucleotide sequence ID" value="NZ_JACDXW010000004.1"/>
</dbReference>
<accession>A0ABS8CCU4</accession>
<evidence type="ECO:0000259" key="5">
    <source>
        <dbReference type="PROSITE" id="PS50995"/>
    </source>
</evidence>
<evidence type="ECO:0000256" key="2">
    <source>
        <dbReference type="ARBA" id="ARBA00023125"/>
    </source>
</evidence>
<dbReference type="PANTHER" id="PTHR33164">
    <property type="entry name" value="TRANSCRIPTIONAL REGULATOR, MARR FAMILY"/>
    <property type="match status" value="1"/>
</dbReference>
<protein>
    <submittedName>
        <fullName evidence="6">Homoprotocatechuate degradation operon regulator HpaR</fullName>
    </submittedName>
</protein>
<keyword evidence="1" id="KW-0805">Transcription regulation</keyword>
<feature type="region of interest" description="Disordered" evidence="4">
    <location>
        <begin position="148"/>
        <end position="180"/>
    </location>
</feature>
<evidence type="ECO:0000313" key="7">
    <source>
        <dbReference type="Proteomes" id="UP000776983"/>
    </source>
</evidence>
<feature type="domain" description="HTH marR-type" evidence="5">
    <location>
        <begin position="7"/>
        <end position="139"/>
    </location>
</feature>
<proteinExistence type="predicted"/>
<dbReference type="PROSITE" id="PS50995">
    <property type="entry name" value="HTH_MARR_2"/>
    <property type="match status" value="1"/>
</dbReference>
<sequence>MNRQFQHRNLPMLLLRARESVMRYFRPTLKQQGLTEQQWRVIRVLNEHGEMETGRIAEESCILAPSLSGVLERMERDGLIVRHRLSTDQRKVYVDLTAHSKKLVRQISKSIESRYLELETLMGQTDLLAAYALLDKLIDLPLPPEGDAPVVRMPLTPSASSETSKPARKRGASKKPKATV</sequence>
<evidence type="ECO:0000256" key="4">
    <source>
        <dbReference type="SAM" id="MobiDB-lite"/>
    </source>
</evidence>
<evidence type="ECO:0000256" key="1">
    <source>
        <dbReference type="ARBA" id="ARBA00023015"/>
    </source>
</evidence>
<evidence type="ECO:0000313" key="6">
    <source>
        <dbReference type="EMBL" id="MCB5363823.1"/>
    </source>
</evidence>
<feature type="compositionally biased region" description="Basic residues" evidence="4">
    <location>
        <begin position="166"/>
        <end position="180"/>
    </location>
</feature>
<comment type="caution">
    <text evidence="6">The sequence shown here is derived from an EMBL/GenBank/DDBJ whole genome shotgun (WGS) entry which is preliminary data.</text>
</comment>
<dbReference type="Gene3D" id="1.10.10.10">
    <property type="entry name" value="Winged helix-like DNA-binding domain superfamily/Winged helix DNA-binding domain"/>
    <property type="match status" value="1"/>
</dbReference>
<dbReference type="InterPro" id="IPR039422">
    <property type="entry name" value="MarR/SlyA-like"/>
</dbReference>
<dbReference type="EMBL" id="JACDXW010000004">
    <property type="protein sequence ID" value="MCB5363823.1"/>
    <property type="molecule type" value="Genomic_DNA"/>
</dbReference>
<dbReference type="PROSITE" id="PS01117">
    <property type="entry name" value="HTH_MARR_1"/>
    <property type="match status" value="1"/>
</dbReference>
<keyword evidence="3" id="KW-0804">Transcription</keyword>
<dbReference type="SUPFAM" id="SSF46785">
    <property type="entry name" value="Winged helix' DNA-binding domain"/>
    <property type="match status" value="1"/>
</dbReference>
<dbReference type="Proteomes" id="UP000776983">
    <property type="component" value="Unassembled WGS sequence"/>
</dbReference>
<dbReference type="InterPro" id="IPR012712">
    <property type="entry name" value="HpaR/FarR"/>
</dbReference>
<dbReference type="Pfam" id="PF01047">
    <property type="entry name" value="MarR"/>
    <property type="match status" value="1"/>
</dbReference>
<dbReference type="NCBIfam" id="TIGR02337">
    <property type="entry name" value="HpaR"/>
    <property type="match status" value="1"/>
</dbReference>
<dbReference type="InterPro" id="IPR023187">
    <property type="entry name" value="Tscrpt_reg_MarR-type_CS"/>
</dbReference>
<dbReference type="InterPro" id="IPR036388">
    <property type="entry name" value="WH-like_DNA-bd_sf"/>
</dbReference>